<evidence type="ECO:0008006" key="3">
    <source>
        <dbReference type="Google" id="ProtNLM"/>
    </source>
</evidence>
<accession>A0A286D5J8</accession>
<dbReference type="RefSeq" id="WP_097121354.1">
    <property type="nucleotide sequence ID" value="NZ_OCND01000003.1"/>
</dbReference>
<proteinExistence type="predicted"/>
<reference evidence="1 2" key="1">
    <citation type="submission" date="2017-09" db="EMBL/GenBank/DDBJ databases">
        <authorList>
            <person name="Ehlers B."/>
            <person name="Leendertz F.H."/>
        </authorList>
    </citation>
    <scope>NUCLEOTIDE SEQUENCE [LARGE SCALE GENOMIC DNA]</scope>
    <source>
        <strain evidence="1 2">CGMCC 1.10978</strain>
    </source>
</reference>
<dbReference type="EMBL" id="OCND01000003">
    <property type="protein sequence ID" value="SOD53945.1"/>
    <property type="molecule type" value="Genomic_DNA"/>
</dbReference>
<evidence type="ECO:0000313" key="1">
    <source>
        <dbReference type="EMBL" id="SOD53945.1"/>
    </source>
</evidence>
<dbReference type="Proteomes" id="UP000219374">
    <property type="component" value="Unassembled WGS sequence"/>
</dbReference>
<name>A0A286D5J8_9GAMM</name>
<dbReference type="OrthoDB" id="1550603at2"/>
<organism evidence="1 2">
    <name type="scientific">Pseudoxanthomonas wuyuanensis</name>
    <dbReference type="NCBI Taxonomy" id="1073196"/>
    <lineage>
        <taxon>Bacteria</taxon>
        <taxon>Pseudomonadati</taxon>
        <taxon>Pseudomonadota</taxon>
        <taxon>Gammaproteobacteria</taxon>
        <taxon>Lysobacterales</taxon>
        <taxon>Lysobacteraceae</taxon>
        <taxon>Pseudoxanthomonas</taxon>
    </lineage>
</organism>
<dbReference type="Gene3D" id="3.10.450.620">
    <property type="entry name" value="JHP933, nucleotidyltransferase-like core domain"/>
    <property type="match status" value="1"/>
</dbReference>
<dbReference type="Pfam" id="PF08843">
    <property type="entry name" value="AbiEii"/>
    <property type="match status" value="1"/>
</dbReference>
<protein>
    <recommendedName>
        <fullName evidence="3">Nucleotidyl transferase AbiEii toxin, Type IV TA system</fullName>
    </recommendedName>
</protein>
<evidence type="ECO:0000313" key="2">
    <source>
        <dbReference type="Proteomes" id="UP000219374"/>
    </source>
</evidence>
<dbReference type="InterPro" id="IPR014942">
    <property type="entry name" value="AbiEii"/>
</dbReference>
<dbReference type="AlphaFoldDB" id="A0A286D5J8"/>
<keyword evidence="2" id="KW-1185">Reference proteome</keyword>
<gene>
    <name evidence="1" type="ORF">SAMN06296416_10315</name>
</gene>
<sequence>MNRIYLETARLLTQIAPLVFADETFALKGGTAINLFARDMPRLSVDLDLVFPDYTVPRDPALARIGEALRQAEARLNARGFNTHVLGAGAGETKLLVRRGDIEVKIEVNFVMRGTVRPVQRVPLTPKARATLLADLEIPVVSLEDMYGGKLVAALDRQHPRDLFDVMQLFSHEGITSDIRRAFVVYLASHNRPIHEVLFPSPRDVQGDYAHGFQGMTIEPVRLEALLAARERMMRELQQGLDESERQFLLSLAAGNPEWTRLDIAHLDQLPGIRWKMHNLEQLRKANPRKFAEQVDALAARLDSGTESDKARESGAGRES</sequence>